<evidence type="ECO:0000313" key="4">
    <source>
        <dbReference type="Proteomes" id="UP000179807"/>
    </source>
</evidence>
<feature type="region of interest" description="Disordered" evidence="1">
    <location>
        <begin position="46"/>
        <end position="72"/>
    </location>
</feature>
<gene>
    <name evidence="3" type="ORF">TRFO_22000</name>
</gene>
<evidence type="ECO:0000259" key="2">
    <source>
        <dbReference type="PROSITE" id="PS50086"/>
    </source>
</evidence>
<keyword evidence="4" id="KW-1185">Reference proteome</keyword>
<reference evidence="3" key="1">
    <citation type="submission" date="2016-10" db="EMBL/GenBank/DDBJ databases">
        <authorList>
            <person name="Benchimol M."/>
            <person name="Almeida L.G."/>
            <person name="Vasconcelos A.T."/>
            <person name="Perreira-Neves A."/>
            <person name="Rosa I.A."/>
            <person name="Tasca T."/>
            <person name="Bogo M.R."/>
            <person name="de Souza W."/>
        </authorList>
    </citation>
    <scope>NUCLEOTIDE SEQUENCE [LARGE SCALE GENOMIC DNA]</scope>
    <source>
        <strain evidence="3">K</strain>
    </source>
</reference>
<dbReference type="Pfam" id="PF00566">
    <property type="entry name" value="RabGAP-TBC"/>
    <property type="match status" value="1"/>
</dbReference>
<dbReference type="VEuPathDB" id="TrichDB:TRFO_22000"/>
<dbReference type="InterPro" id="IPR000195">
    <property type="entry name" value="Rab-GAP-TBC_dom"/>
</dbReference>
<feature type="domain" description="Rab-GAP TBC" evidence="2">
    <location>
        <begin position="100"/>
        <end position="327"/>
    </location>
</feature>
<name>A0A1J4KHP9_9EUKA</name>
<dbReference type="OrthoDB" id="26371at2759"/>
<feature type="compositionally biased region" description="Polar residues" evidence="1">
    <location>
        <begin position="46"/>
        <end position="68"/>
    </location>
</feature>
<dbReference type="GeneID" id="94837013"/>
<dbReference type="Gene3D" id="1.10.10.750">
    <property type="entry name" value="Ypt/Rab-GAP domain of gyp1p, domain 1"/>
    <property type="match status" value="1"/>
</dbReference>
<sequence length="410" mass="47433">MIILGQSLSNKKSKLGEFLVKSSNQKMSLRFHRRTNSSFESFSSTDMLKLSGSNSPTSSAKVSPNKSQESFESKQIRDFSSLLSSPMINITRIRSISWAGVPSRFRATVWRLLLDYEPANQSIKKSALEHKRNDYFDCLNRVYSETQKKLWTSALKATQDQILRDLPRTKDSRFRSKEVQDIFERVLFVWAVRHPASGYVQGMNDLLQPFFYVFLNEQYGINSIEELSNFDDKEEKLREIEADSFWCFSKLLDGLQDLYTRDQPGLYKMMEKLQQVVARVDPELANWIEEEGIQYQEFAFRWLNCLLVREFEMPLLLRLWDSYLANSAAIANTHVYVCAAMLTKMAAVYHLKGESHAEFVIKIQQAEAAAWTTTDMDEIIAQAYVYEKMFSQAPAHFKNSNSLPHFPTGK</sequence>
<dbReference type="RefSeq" id="XP_068362318.1">
    <property type="nucleotide sequence ID" value="XM_068502309.1"/>
</dbReference>
<dbReference type="EMBL" id="MLAK01000646">
    <property type="protein sequence ID" value="OHT09182.1"/>
    <property type="molecule type" value="Genomic_DNA"/>
</dbReference>
<evidence type="ECO:0000256" key="1">
    <source>
        <dbReference type="SAM" id="MobiDB-lite"/>
    </source>
</evidence>
<dbReference type="SMART" id="SM00164">
    <property type="entry name" value="TBC"/>
    <property type="match status" value="1"/>
</dbReference>
<dbReference type="Proteomes" id="UP000179807">
    <property type="component" value="Unassembled WGS sequence"/>
</dbReference>
<dbReference type="InterPro" id="IPR035969">
    <property type="entry name" value="Rab-GAP_TBC_sf"/>
</dbReference>
<dbReference type="AlphaFoldDB" id="A0A1J4KHP9"/>
<accession>A0A1J4KHP9</accession>
<dbReference type="Gene3D" id="1.10.8.270">
    <property type="entry name" value="putative rabgap domain of human tbc1 domain family member 14 like domains"/>
    <property type="match status" value="1"/>
</dbReference>
<organism evidence="3 4">
    <name type="scientific">Tritrichomonas foetus</name>
    <dbReference type="NCBI Taxonomy" id="1144522"/>
    <lineage>
        <taxon>Eukaryota</taxon>
        <taxon>Metamonada</taxon>
        <taxon>Parabasalia</taxon>
        <taxon>Tritrichomonadida</taxon>
        <taxon>Tritrichomonadidae</taxon>
        <taxon>Tritrichomonas</taxon>
    </lineage>
</organism>
<dbReference type="GO" id="GO:0005096">
    <property type="term" value="F:GTPase activator activity"/>
    <property type="evidence" value="ECO:0007669"/>
    <property type="project" value="TreeGrafter"/>
</dbReference>
<proteinExistence type="predicted"/>
<dbReference type="PANTHER" id="PTHR22957:SF26">
    <property type="entry name" value="LD44506P"/>
    <property type="match status" value="1"/>
</dbReference>
<dbReference type="SUPFAM" id="SSF47923">
    <property type="entry name" value="Ypt/Rab-GAP domain of gyp1p"/>
    <property type="match status" value="2"/>
</dbReference>
<dbReference type="PANTHER" id="PTHR22957">
    <property type="entry name" value="TBC1 DOMAIN FAMILY MEMBER GTPASE-ACTIVATING PROTEIN"/>
    <property type="match status" value="1"/>
</dbReference>
<evidence type="ECO:0000313" key="3">
    <source>
        <dbReference type="EMBL" id="OHT09182.1"/>
    </source>
</evidence>
<protein>
    <submittedName>
        <fullName evidence="3">TBC domain containing protein</fullName>
    </submittedName>
</protein>
<dbReference type="PROSITE" id="PS50086">
    <property type="entry name" value="TBC_RABGAP"/>
    <property type="match status" value="1"/>
</dbReference>
<comment type="caution">
    <text evidence="3">The sequence shown here is derived from an EMBL/GenBank/DDBJ whole genome shotgun (WGS) entry which is preliminary data.</text>
</comment>
<dbReference type="Gene3D" id="1.10.472.80">
    <property type="entry name" value="Ypt/Rab-GAP domain of gyp1p, domain 3"/>
    <property type="match status" value="1"/>
</dbReference>